<dbReference type="PaxDb" id="35128-Thaps9575"/>
<dbReference type="RefSeq" id="XP_002293621.1">
    <property type="nucleotide sequence ID" value="XM_002293585.1"/>
</dbReference>
<dbReference type="EMBL" id="CM000648">
    <property type="protein sequence ID" value="EED89357.1"/>
    <property type="molecule type" value="Genomic_DNA"/>
</dbReference>
<gene>
    <name evidence="2" type="ORF">THAPSDRAFT_9575</name>
</gene>
<feature type="region of interest" description="Disordered" evidence="1">
    <location>
        <begin position="1"/>
        <end position="81"/>
    </location>
</feature>
<keyword evidence="3" id="KW-1185">Reference proteome</keyword>
<dbReference type="Proteomes" id="UP000001449">
    <property type="component" value="Chromosome 13"/>
</dbReference>
<reference evidence="2 3" key="2">
    <citation type="journal article" date="2008" name="Nature">
        <title>The Phaeodactylum genome reveals the evolutionary history of diatom genomes.</title>
        <authorList>
            <person name="Bowler C."/>
            <person name="Allen A.E."/>
            <person name="Badger J.H."/>
            <person name="Grimwood J."/>
            <person name="Jabbari K."/>
            <person name="Kuo A."/>
            <person name="Maheswari U."/>
            <person name="Martens C."/>
            <person name="Maumus F."/>
            <person name="Otillar R.P."/>
            <person name="Rayko E."/>
            <person name="Salamov A."/>
            <person name="Vandepoele K."/>
            <person name="Beszteri B."/>
            <person name="Gruber A."/>
            <person name="Heijde M."/>
            <person name="Katinka M."/>
            <person name="Mock T."/>
            <person name="Valentin K."/>
            <person name="Verret F."/>
            <person name="Berges J.A."/>
            <person name="Brownlee C."/>
            <person name="Cadoret J.P."/>
            <person name="Chiovitti A."/>
            <person name="Choi C.J."/>
            <person name="Coesel S."/>
            <person name="De Martino A."/>
            <person name="Detter J.C."/>
            <person name="Durkin C."/>
            <person name="Falciatore A."/>
            <person name="Fournet J."/>
            <person name="Haruta M."/>
            <person name="Huysman M.J."/>
            <person name="Jenkins B.D."/>
            <person name="Jiroutova K."/>
            <person name="Jorgensen R.E."/>
            <person name="Joubert Y."/>
            <person name="Kaplan A."/>
            <person name="Kroger N."/>
            <person name="Kroth P.G."/>
            <person name="La Roche J."/>
            <person name="Lindquist E."/>
            <person name="Lommer M."/>
            <person name="Martin-Jezequel V."/>
            <person name="Lopez P.J."/>
            <person name="Lucas S."/>
            <person name="Mangogna M."/>
            <person name="McGinnis K."/>
            <person name="Medlin L.K."/>
            <person name="Montsant A."/>
            <person name="Oudot-Le Secq M.P."/>
            <person name="Napoli C."/>
            <person name="Obornik M."/>
            <person name="Parker M.S."/>
            <person name="Petit J.L."/>
            <person name="Porcel B.M."/>
            <person name="Poulsen N."/>
            <person name="Robison M."/>
            <person name="Rychlewski L."/>
            <person name="Rynearson T.A."/>
            <person name="Schmutz J."/>
            <person name="Shapiro H."/>
            <person name="Siaut M."/>
            <person name="Stanley M."/>
            <person name="Sussman M.R."/>
            <person name="Taylor A.R."/>
            <person name="Vardi A."/>
            <person name="von Dassow P."/>
            <person name="Vyverman W."/>
            <person name="Willis A."/>
            <person name="Wyrwicz L.S."/>
            <person name="Rokhsar D.S."/>
            <person name="Weissenbach J."/>
            <person name="Armbrust E.V."/>
            <person name="Green B.R."/>
            <person name="Van de Peer Y."/>
            <person name="Grigoriev I.V."/>
        </authorList>
    </citation>
    <scope>NUCLEOTIDE SEQUENCE [LARGE SCALE GENOMIC DNA]</scope>
    <source>
        <strain evidence="2 3">CCMP1335</strain>
    </source>
</reference>
<reference evidence="2 3" key="1">
    <citation type="journal article" date="2004" name="Science">
        <title>The genome of the diatom Thalassiosira pseudonana: ecology, evolution, and metabolism.</title>
        <authorList>
            <person name="Armbrust E.V."/>
            <person name="Berges J.A."/>
            <person name="Bowler C."/>
            <person name="Green B.R."/>
            <person name="Martinez D."/>
            <person name="Putnam N.H."/>
            <person name="Zhou S."/>
            <person name="Allen A.E."/>
            <person name="Apt K.E."/>
            <person name="Bechner M."/>
            <person name="Brzezinski M.A."/>
            <person name="Chaal B.K."/>
            <person name="Chiovitti A."/>
            <person name="Davis A.K."/>
            <person name="Demarest M.S."/>
            <person name="Detter J.C."/>
            <person name="Glavina T."/>
            <person name="Goodstein D."/>
            <person name="Hadi M.Z."/>
            <person name="Hellsten U."/>
            <person name="Hildebrand M."/>
            <person name="Jenkins B.D."/>
            <person name="Jurka J."/>
            <person name="Kapitonov V.V."/>
            <person name="Kroger N."/>
            <person name="Lau W.W."/>
            <person name="Lane T.W."/>
            <person name="Larimer F.W."/>
            <person name="Lippmeier J.C."/>
            <person name="Lucas S."/>
            <person name="Medina M."/>
            <person name="Montsant A."/>
            <person name="Obornik M."/>
            <person name="Parker M.S."/>
            <person name="Palenik B."/>
            <person name="Pazour G.J."/>
            <person name="Richardson P.M."/>
            <person name="Rynearson T.A."/>
            <person name="Saito M.A."/>
            <person name="Schwartz D.C."/>
            <person name="Thamatrakoln K."/>
            <person name="Valentin K."/>
            <person name="Vardi A."/>
            <person name="Wilkerson F.P."/>
            <person name="Rokhsar D.S."/>
        </authorList>
    </citation>
    <scope>NUCLEOTIDE SEQUENCE [LARGE SCALE GENOMIC DNA]</scope>
    <source>
        <strain evidence="2 3">CCMP1335</strain>
    </source>
</reference>
<feature type="compositionally biased region" description="Low complexity" evidence="1">
    <location>
        <begin position="1"/>
        <end position="15"/>
    </location>
</feature>
<evidence type="ECO:0000313" key="3">
    <source>
        <dbReference type="Proteomes" id="UP000001449"/>
    </source>
</evidence>
<accession>B8CBQ5</accession>
<proteinExistence type="predicted"/>
<dbReference type="KEGG" id="tps:THAPSDRAFT_9575"/>
<dbReference type="GeneID" id="7450502"/>
<evidence type="ECO:0000256" key="1">
    <source>
        <dbReference type="SAM" id="MobiDB-lite"/>
    </source>
</evidence>
<dbReference type="eggNOG" id="ENOG502RRC4">
    <property type="taxonomic scope" value="Eukaryota"/>
</dbReference>
<evidence type="ECO:0000313" key="2">
    <source>
        <dbReference type="EMBL" id="EED89357.1"/>
    </source>
</evidence>
<dbReference type="Gene3D" id="3.40.50.150">
    <property type="entry name" value="Vaccinia Virus protein VP39"/>
    <property type="match status" value="1"/>
</dbReference>
<dbReference type="GO" id="GO:0005634">
    <property type="term" value="C:nucleus"/>
    <property type="evidence" value="ECO:0000318"/>
    <property type="project" value="GO_Central"/>
</dbReference>
<name>B8CBQ5_THAPS</name>
<dbReference type="InParanoid" id="B8CBQ5"/>
<dbReference type="HOGENOM" id="CLU_415352_0_0_1"/>
<sequence>MPTDSGNSNSGGNNNLADRDGGEHASIGDSENDAAIAKMLQDEWNNEDMPMHSSDDSDGDEDNSVDERKTSATRNLALAEDIEADLFSEGTEHEEDEADDTTDKEIAQAKLQIRDFDPGIINYDKSLELCCIGPCLCECATDKESCDEVQIKEVLPLSPSTSSNPYYVRLHRRCCRNLIKKSVDNDYGLSAFGLAMTTISTSNKKRCQEKVKHDYLKERKLDADNDRAKYCNDSSDPIQIRSTDERYLKMCSDFRDQAKRAKAKANVLSLFSGIGSGILALKRLNISIGNLVVVEHDSVAEAVCSSHHNNESVASYHWMKTFEELEGSIDAIMAKYGLNAYRQGVHSEKGSYMLRFAKLVTLIRKHQQKQHQQEQLYFLCENVPQRWDDQGSIETCFGISPVLLDAQTLSPAKRKRSYYTNIPSNNLPDSHSPEAMSSVCLADGWMTPSQMHCYLQGVRTPVCKSLTFLASSSKIDDERMVKVKIDRNWIVKGYYSVADREVLMGFPRGYVEEPGELALHLFIVDDVRVLLSLVRTQLIFTFKVNSLFEKLSAAFRSEDWTVTAGDDFEMLTHYSGRDCKFVPDRDGTVTIKVCTVEKSRTGKPLYYFDREEYAKRLIGNSYSIPAVEHLLLPLQDIFHRRDYSEANYRFEWVQADVGENI</sequence>
<dbReference type="AlphaFoldDB" id="B8CBQ5"/>
<dbReference type="InterPro" id="IPR029063">
    <property type="entry name" value="SAM-dependent_MTases_sf"/>
</dbReference>
<dbReference type="SUPFAM" id="SSF53335">
    <property type="entry name" value="S-adenosyl-L-methionine-dependent methyltransferases"/>
    <property type="match status" value="1"/>
</dbReference>
<protein>
    <recommendedName>
        <fullName evidence="4">DNA (cytosine-5-)-methyltransferase</fullName>
    </recommendedName>
</protein>
<organism evidence="2 3">
    <name type="scientific">Thalassiosira pseudonana</name>
    <name type="common">Marine diatom</name>
    <name type="synonym">Cyclotella nana</name>
    <dbReference type="NCBI Taxonomy" id="35128"/>
    <lineage>
        <taxon>Eukaryota</taxon>
        <taxon>Sar</taxon>
        <taxon>Stramenopiles</taxon>
        <taxon>Ochrophyta</taxon>
        <taxon>Bacillariophyta</taxon>
        <taxon>Coscinodiscophyceae</taxon>
        <taxon>Thalassiosirophycidae</taxon>
        <taxon>Thalassiosirales</taxon>
        <taxon>Thalassiosiraceae</taxon>
        <taxon>Thalassiosira</taxon>
    </lineage>
</organism>
<evidence type="ECO:0008006" key="4">
    <source>
        <dbReference type="Google" id="ProtNLM"/>
    </source>
</evidence>
<dbReference type="STRING" id="35128.B8CBQ5"/>